<proteinExistence type="predicted"/>
<reference evidence="6 7" key="1">
    <citation type="submission" date="2024-02" db="EMBL/GenBank/DDBJ databases">
        <title>First report Erwinia aphidicola in onion in Chile.</title>
        <authorList>
            <person name="Valenzuela M."/>
            <person name="Pena M."/>
            <person name="Dutta B."/>
        </authorList>
    </citation>
    <scope>NUCLEOTIDE SEQUENCE [LARGE SCALE GENOMIC DNA]</scope>
    <source>
        <strain evidence="6 7">QCJ3A</strain>
    </source>
</reference>
<evidence type="ECO:0000256" key="1">
    <source>
        <dbReference type="ARBA" id="ARBA00001954"/>
    </source>
</evidence>
<dbReference type="InterPro" id="IPR042098">
    <property type="entry name" value="TauD-like_sf"/>
</dbReference>
<dbReference type="InterPro" id="IPR015038">
    <property type="entry name" value="GlaH"/>
</dbReference>
<dbReference type="Pfam" id="PF08943">
    <property type="entry name" value="CsiD"/>
    <property type="match status" value="1"/>
</dbReference>
<evidence type="ECO:0000256" key="2">
    <source>
        <dbReference type="ARBA" id="ARBA00022723"/>
    </source>
</evidence>
<dbReference type="Gene3D" id="3.60.130.10">
    <property type="entry name" value="Clavaminate synthase-like"/>
    <property type="match status" value="1"/>
</dbReference>
<evidence type="ECO:0000256" key="5">
    <source>
        <dbReference type="ARBA" id="ARBA00023004"/>
    </source>
</evidence>
<keyword evidence="5" id="KW-0408">Iron</keyword>
<comment type="caution">
    <text evidence="6">The sequence shown here is derived from an EMBL/GenBank/DDBJ whole genome shotgun (WGS) entry which is preliminary data.</text>
</comment>
<dbReference type="EMBL" id="JBANEI010000001">
    <property type="protein sequence ID" value="MEI2680702.1"/>
    <property type="molecule type" value="Genomic_DNA"/>
</dbReference>
<name>A0ABU8DB06_ERWAP</name>
<dbReference type="NCBIfam" id="NF002814">
    <property type="entry name" value="PRK02963.1"/>
    <property type="match status" value="1"/>
</dbReference>
<dbReference type="GO" id="GO:0106343">
    <property type="term" value="F:glutarate dioxygenase activity"/>
    <property type="evidence" value="ECO:0007669"/>
    <property type="project" value="UniProtKB-EC"/>
</dbReference>
<sequence>MTRSTRYGEIQPGEHKTLIPGVTLSDSHCSSRLLLLTFNEEVTQAFLQAARTLPVQALEYKSMLRFHLGKLLDDLCGNQLRSLLSRTLQSREQGALLINAQGLISVDRAEEMVRLATAIAHLIGRANFDSMSGQYYARFVVKNSDDSDSYLRQPHKPLELHNDGTYVDEPTDFVLMMKIDEQNMQGGESILLHLDDWAQLDSWFSHPLARRTMRWSAPPSKNTPHSVYHPVFGVDERGRPVMRYIDQFVQPKDFTEGNWLTALSDSLENSGGKIYVPVPVGSMLLINNHFWLHGRDKFLPHPALRRELLRQRGYFTPVL</sequence>
<dbReference type="EC" id="1.14.11.64" evidence="6"/>
<dbReference type="RefSeq" id="WP_230049094.1">
    <property type="nucleotide sequence ID" value="NZ_CAKKMT010000003.1"/>
</dbReference>
<dbReference type="PANTHER" id="PTHR10696">
    <property type="entry name" value="GAMMA-BUTYROBETAINE HYDROXYLASE-RELATED"/>
    <property type="match status" value="1"/>
</dbReference>
<keyword evidence="3 6" id="KW-0223">Dioxygenase</keyword>
<dbReference type="SUPFAM" id="SSF51197">
    <property type="entry name" value="Clavaminate synthase-like"/>
    <property type="match status" value="1"/>
</dbReference>
<dbReference type="PANTHER" id="PTHR10696:SF56">
    <property type="entry name" value="TAUD_TFDA-LIKE DOMAIN-CONTAINING PROTEIN"/>
    <property type="match status" value="1"/>
</dbReference>
<protein>
    <submittedName>
        <fullName evidence="6">Glutarate dioxygenase GlaH</fullName>
        <ecNumber evidence="6">1.14.11.64</ecNumber>
    </submittedName>
</protein>
<organism evidence="6 7">
    <name type="scientific">Erwinia aphidicola</name>
    <dbReference type="NCBI Taxonomy" id="68334"/>
    <lineage>
        <taxon>Bacteria</taxon>
        <taxon>Pseudomonadati</taxon>
        <taxon>Pseudomonadota</taxon>
        <taxon>Gammaproteobacteria</taxon>
        <taxon>Enterobacterales</taxon>
        <taxon>Erwiniaceae</taxon>
        <taxon>Erwinia</taxon>
    </lineage>
</organism>
<evidence type="ECO:0000256" key="3">
    <source>
        <dbReference type="ARBA" id="ARBA00022964"/>
    </source>
</evidence>
<dbReference type="Proteomes" id="UP001306592">
    <property type="component" value="Unassembled WGS sequence"/>
</dbReference>
<keyword evidence="4 6" id="KW-0560">Oxidoreductase</keyword>
<evidence type="ECO:0000313" key="7">
    <source>
        <dbReference type="Proteomes" id="UP001306592"/>
    </source>
</evidence>
<accession>A0ABU8DB06</accession>
<gene>
    <name evidence="6" type="primary">glaH</name>
    <name evidence="6" type="ORF">V8N49_03375</name>
</gene>
<comment type="cofactor">
    <cofactor evidence="1">
        <name>Fe(2+)</name>
        <dbReference type="ChEBI" id="CHEBI:29033"/>
    </cofactor>
</comment>
<evidence type="ECO:0000256" key="4">
    <source>
        <dbReference type="ARBA" id="ARBA00023002"/>
    </source>
</evidence>
<keyword evidence="2" id="KW-0479">Metal-binding</keyword>
<keyword evidence="7" id="KW-1185">Reference proteome</keyword>
<dbReference type="InterPro" id="IPR050411">
    <property type="entry name" value="AlphaKG_dependent_hydroxylases"/>
</dbReference>
<evidence type="ECO:0000313" key="6">
    <source>
        <dbReference type="EMBL" id="MEI2680702.1"/>
    </source>
</evidence>